<evidence type="ECO:0000313" key="1">
    <source>
        <dbReference type="EMBL" id="GAC16686.1"/>
    </source>
</evidence>
<evidence type="ECO:0000313" key="2">
    <source>
        <dbReference type="Proteomes" id="UP000006334"/>
    </source>
</evidence>
<dbReference type="AlphaFoldDB" id="K6XYG1"/>
<dbReference type="eggNOG" id="ENOG502ZJHM">
    <property type="taxonomic scope" value="Bacteria"/>
</dbReference>
<sequence>MKPMDQAYIEERDIANRYMQGKLCAEECEEFEIFLMENSDMVDKLNIDSMFIKTLPFINNKTVQKPAFTFWKSLFATPIRASLGTACACALVFAFVSKTNLLPPVNDTLNSPSLIYVSSIRGNTTQVDASLYLSDISDSVSLVVQDDFELGHEYQINMFASANDSAIHSATYLPNSDQEIVVLINKDMLQPGLLEIQYSLNTSNQKSKSLVVSVRD</sequence>
<gene>
    <name evidence="1" type="ORF">GLIP_4075</name>
</gene>
<proteinExistence type="predicted"/>
<dbReference type="EMBL" id="BAEN01000076">
    <property type="protein sequence ID" value="GAC16686.1"/>
    <property type="molecule type" value="Genomic_DNA"/>
</dbReference>
<protein>
    <submittedName>
        <fullName evidence="1">Uncharacterized protein</fullName>
    </submittedName>
</protein>
<accession>K6XYG1</accession>
<dbReference type="Proteomes" id="UP000006334">
    <property type="component" value="Unassembled WGS sequence"/>
</dbReference>
<dbReference type="RefSeq" id="WP_008846488.1">
    <property type="nucleotide sequence ID" value="NZ_BAEN01000076.1"/>
</dbReference>
<dbReference type="STRING" id="1127673.GLIP_4075"/>
<reference evidence="1 2" key="1">
    <citation type="journal article" date="2017" name="Antonie Van Leeuwenhoek">
        <title>Rhizobium rhizosphaerae sp. nov., a novel species isolated from rice rhizosphere.</title>
        <authorList>
            <person name="Zhao J.J."/>
            <person name="Zhang J."/>
            <person name="Zhang R.J."/>
            <person name="Zhang C.W."/>
            <person name="Yin H.Q."/>
            <person name="Zhang X.X."/>
        </authorList>
    </citation>
    <scope>NUCLEOTIDE SEQUENCE [LARGE SCALE GENOMIC DNA]</scope>
    <source>
        <strain evidence="1 2">E3</strain>
    </source>
</reference>
<comment type="caution">
    <text evidence="1">The sequence shown here is derived from an EMBL/GenBank/DDBJ whole genome shotgun (WGS) entry which is preliminary data.</text>
</comment>
<name>K6XYG1_9ALTE</name>
<organism evidence="1 2">
    <name type="scientific">Aliiglaciecola lipolytica E3</name>
    <dbReference type="NCBI Taxonomy" id="1127673"/>
    <lineage>
        <taxon>Bacteria</taxon>
        <taxon>Pseudomonadati</taxon>
        <taxon>Pseudomonadota</taxon>
        <taxon>Gammaproteobacteria</taxon>
        <taxon>Alteromonadales</taxon>
        <taxon>Alteromonadaceae</taxon>
        <taxon>Aliiglaciecola</taxon>
    </lineage>
</organism>
<keyword evidence="2" id="KW-1185">Reference proteome</keyword>